<dbReference type="AlphaFoldDB" id="A0A1U7NVG0"/>
<dbReference type="Proteomes" id="UP000186607">
    <property type="component" value="Unassembled WGS sequence"/>
</dbReference>
<name>A0A1U7NVG0_9DEIO</name>
<feature type="domain" description="DUF1266" evidence="4">
    <location>
        <begin position="121"/>
        <end position="278"/>
    </location>
</feature>
<keyword evidence="3" id="KW-0472">Membrane</keyword>
<gene>
    <name evidence="5" type="ORF">BOO71_0010537</name>
</gene>
<organism evidence="5 6">
    <name type="scientific">Deinococcus marmoris</name>
    <dbReference type="NCBI Taxonomy" id="249408"/>
    <lineage>
        <taxon>Bacteria</taxon>
        <taxon>Thermotogati</taxon>
        <taxon>Deinococcota</taxon>
        <taxon>Deinococci</taxon>
        <taxon>Deinococcales</taxon>
        <taxon>Deinococcaceae</taxon>
        <taxon>Deinococcus</taxon>
    </lineage>
</organism>
<keyword evidence="6" id="KW-1185">Reference proteome</keyword>
<sequence length="301" mass="33756">MTLWQLVIPVLVGIVLAFVWWAGKAMLEGAREGVQEANEELAQEKTEREAREAEQVANRQQVVETAALSLGEAERFALNLRAPFAQLWIQIFEDAASGRPLEYFYQFTPPAGKEDELRRSLVEGWEITDQTSVMSSLAWLLDSGHRTPYQAVRQHLQADGRTSDLNKRLAAVVRKWEREVGEVGGLAFDLARAVDIAAQGVALGYLSEAQGWRVLAQCRQVARDAAFRDWAHYGQSFRAGAEFWKSGGVIDGVRNKGYAQTVRWLLEDADSPWVRDPWPPASQVLEQQRPADTEGVRATLH</sequence>
<evidence type="ECO:0000313" key="6">
    <source>
        <dbReference type="Proteomes" id="UP000186607"/>
    </source>
</evidence>
<feature type="transmembrane region" description="Helical" evidence="3">
    <location>
        <begin position="6"/>
        <end position="23"/>
    </location>
</feature>
<dbReference type="InterPro" id="IPR009677">
    <property type="entry name" value="DUF1266"/>
</dbReference>
<evidence type="ECO:0000256" key="3">
    <source>
        <dbReference type="SAM" id="Phobius"/>
    </source>
</evidence>
<keyword evidence="3" id="KW-1133">Transmembrane helix</keyword>
<evidence type="ECO:0000313" key="5">
    <source>
        <dbReference type="EMBL" id="OLV16890.1"/>
    </source>
</evidence>
<keyword evidence="1" id="KW-0175">Coiled coil</keyword>
<comment type="caution">
    <text evidence="5">The sequence shown here is derived from an EMBL/GenBank/DDBJ whole genome shotgun (WGS) entry which is preliminary data.</text>
</comment>
<evidence type="ECO:0000259" key="4">
    <source>
        <dbReference type="Pfam" id="PF06889"/>
    </source>
</evidence>
<protein>
    <submittedName>
        <fullName evidence="5">tRNA ligase</fullName>
    </submittedName>
</protein>
<evidence type="ECO:0000256" key="2">
    <source>
        <dbReference type="SAM" id="MobiDB-lite"/>
    </source>
</evidence>
<keyword evidence="3" id="KW-0812">Transmembrane</keyword>
<dbReference type="RefSeq" id="WP_075834684.1">
    <property type="nucleotide sequence ID" value="NZ_MSTI01000123.1"/>
</dbReference>
<dbReference type="GO" id="GO:0016874">
    <property type="term" value="F:ligase activity"/>
    <property type="evidence" value="ECO:0007669"/>
    <property type="project" value="UniProtKB-KW"/>
</dbReference>
<feature type="coiled-coil region" evidence="1">
    <location>
        <begin position="24"/>
        <end position="56"/>
    </location>
</feature>
<dbReference type="STRING" id="249408.BOO71_0010537"/>
<feature type="region of interest" description="Disordered" evidence="2">
    <location>
        <begin position="278"/>
        <end position="301"/>
    </location>
</feature>
<dbReference type="EMBL" id="MSTI01000123">
    <property type="protein sequence ID" value="OLV16890.1"/>
    <property type="molecule type" value="Genomic_DNA"/>
</dbReference>
<evidence type="ECO:0000256" key="1">
    <source>
        <dbReference type="SAM" id="Coils"/>
    </source>
</evidence>
<dbReference type="OrthoDB" id="59980at2"/>
<reference evidence="5 6" key="1">
    <citation type="submission" date="2017-01" db="EMBL/GenBank/DDBJ databases">
        <title>Genome Analysis of Deinococcus marmoris KOPRI26562.</title>
        <authorList>
            <person name="Kim J.H."/>
            <person name="Oh H.-M."/>
        </authorList>
    </citation>
    <scope>NUCLEOTIDE SEQUENCE [LARGE SCALE GENOMIC DNA]</scope>
    <source>
        <strain evidence="5 6">KOPRI26562</strain>
    </source>
</reference>
<accession>A0A1U7NVG0</accession>
<dbReference type="Pfam" id="PF06889">
    <property type="entry name" value="DUF1266"/>
    <property type="match status" value="1"/>
</dbReference>
<keyword evidence="5" id="KW-0436">Ligase</keyword>
<proteinExistence type="predicted"/>